<accession>A0A437AAI9</accession>
<evidence type="ECO:0000259" key="7">
    <source>
        <dbReference type="Pfam" id="PF20684"/>
    </source>
</evidence>
<protein>
    <recommendedName>
        <fullName evidence="7">Rhodopsin domain-containing protein</fullName>
    </recommendedName>
</protein>
<dbReference type="GeneID" id="93584783"/>
<feature type="domain" description="Rhodopsin" evidence="7">
    <location>
        <begin position="71"/>
        <end position="141"/>
    </location>
</feature>
<keyword evidence="3" id="KW-1133">Transmembrane helix</keyword>
<evidence type="ECO:0000256" key="1">
    <source>
        <dbReference type="ARBA" id="ARBA00004141"/>
    </source>
</evidence>
<dbReference type="Proteomes" id="UP000283090">
    <property type="component" value="Unassembled WGS sequence"/>
</dbReference>
<comment type="similarity">
    <text evidence="5">Belongs to the SAT4 family.</text>
</comment>
<organism evidence="8 9">
    <name type="scientific">Arthrobotrys flagrans</name>
    <name type="common">Nematode-trapping fungus</name>
    <name type="synonym">Trichothecium flagrans</name>
    <dbReference type="NCBI Taxonomy" id="97331"/>
    <lineage>
        <taxon>Eukaryota</taxon>
        <taxon>Fungi</taxon>
        <taxon>Dikarya</taxon>
        <taxon>Ascomycota</taxon>
        <taxon>Pezizomycotina</taxon>
        <taxon>Orbiliomycetes</taxon>
        <taxon>Orbiliales</taxon>
        <taxon>Orbiliaceae</taxon>
        <taxon>Arthrobotrys</taxon>
    </lineage>
</organism>
<dbReference type="AlphaFoldDB" id="A0A437AAI9"/>
<evidence type="ECO:0000256" key="6">
    <source>
        <dbReference type="SAM" id="MobiDB-lite"/>
    </source>
</evidence>
<dbReference type="PANTHER" id="PTHR33048">
    <property type="entry name" value="PTH11-LIKE INTEGRAL MEMBRANE PROTEIN (AFU_ORTHOLOGUE AFUA_5G11245)"/>
    <property type="match status" value="1"/>
</dbReference>
<dbReference type="InterPro" id="IPR049326">
    <property type="entry name" value="Rhodopsin_dom_fungi"/>
</dbReference>
<feature type="region of interest" description="Disordered" evidence="6">
    <location>
        <begin position="160"/>
        <end position="184"/>
    </location>
</feature>
<feature type="compositionally biased region" description="Basic and acidic residues" evidence="6">
    <location>
        <begin position="161"/>
        <end position="172"/>
    </location>
</feature>
<name>A0A437AAI9_ARTFL</name>
<dbReference type="RefSeq" id="XP_067493827.1">
    <property type="nucleotide sequence ID" value="XM_067631264.1"/>
</dbReference>
<dbReference type="OrthoDB" id="5329176at2759"/>
<evidence type="ECO:0000313" key="8">
    <source>
        <dbReference type="EMBL" id="RVD88283.1"/>
    </source>
</evidence>
<evidence type="ECO:0000256" key="2">
    <source>
        <dbReference type="ARBA" id="ARBA00022692"/>
    </source>
</evidence>
<evidence type="ECO:0000256" key="4">
    <source>
        <dbReference type="ARBA" id="ARBA00023136"/>
    </source>
</evidence>
<sequence length="184" mass="19961">MLAMSNFFNYPATRNATESTAQLAEHFGTTMAFTAIFRCNPVHSFEGYDFSTATCNVELHIKGEEICGAINLGRLSKGTATVSFGIGTLACIGCGLRFRNVQEYKTAALVPRDQSKWLLWCLVEMNLAIICSCVPAIRALVIKKAPALIGSTGDRSLSTCVRHDDKDDKEKGNSVVNVDSASDK</sequence>
<dbReference type="Pfam" id="PF20684">
    <property type="entry name" value="Fung_rhodopsin"/>
    <property type="match status" value="1"/>
</dbReference>
<gene>
    <name evidence="8" type="ORF">DFL_002472</name>
</gene>
<evidence type="ECO:0000313" key="9">
    <source>
        <dbReference type="Proteomes" id="UP000283090"/>
    </source>
</evidence>
<evidence type="ECO:0000256" key="5">
    <source>
        <dbReference type="ARBA" id="ARBA00038359"/>
    </source>
</evidence>
<evidence type="ECO:0000256" key="3">
    <source>
        <dbReference type="ARBA" id="ARBA00022989"/>
    </source>
</evidence>
<proteinExistence type="inferred from homology"/>
<comment type="caution">
    <text evidence="8">The sequence shown here is derived from an EMBL/GenBank/DDBJ whole genome shotgun (WGS) entry which is preliminary data.</text>
</comment>
<dbReference type="EMBL" id="SAEB01000003">
    <property type="protein sequence ID" value="RVD88283.1"/>
    <property type="molecule type" value="Genomic_DNA"/>
</dbReference>
<dbReference type="InterPro" id="IPR052337">
    <property type="entry name" value="SAT4-like"/>
</dbReference>
<dbReference type="VEuPathDB" id="FungiDB:DFL_002472"/>
<reference evidence="8 9" key="1">
    <citation type="submission" date="2019-01" db="EMBL/GenBank/DDBJ databases">
        <title>Intercellular communication is required for trap formation in the nematode-trapping fungus Duddingtonia flagrans.</title>
        <authorList>
            <person name="Youssar L."/>
            <person name="Wernet V."/>
            <person name="Hensel N."/>
            <person name="Hildebrandt H.-G."/>
            <person name="Fischer R."/>
        </authorList>
    </citation>
    <scope>NUCLEOTIDE SEQUENCE [LARGE SCALE GENOMIC DNA]</scope>
    <source>
        <strain evidence="8 9">CBS H-5679</strain>
    </source>
</reference>
<keyword evidence="9" id="KW-1185">Reference proteome</keyword>
<dbReference type="PANTHER" id="PTHR33048:SF47">
    <property type="entry name" value="INTEGRAL MEMBRANE PROTEIN-RELATED"/>
    <property type="match status" value="1"/>
</dbReference>
<keyword evidence="4" id="KW-0472">Membrane</keyword>
<comment type="subcellular location">
    <subcellularLocation>
        <location evidence="1">Membrane</location>
        <topology evidence="1">Multi-pass membrane protein</topology>
    </subcellularLocation>
</comment>
<feature type="compositionally biased region" description="Polar residues" evidence="6">
    <location>
        <begin position="174"/>
        <end position="184"/>
    </location>
</feature>
<dbReference type="GO" id="GO:0016020">
    <property type="term" value="C:membrane"/>
    <property type="evidence" value="ECO:0007669"/>
    <property type="project" value="UniProtKB-SubCell"/>
</dbReference>
<keyword evidence="2" id="KW-0812">Transmembrane</keyword>